<comment type="subcellular location">
    <subcellularLocation>
        <location evidence="1">Membrane</location>
        <topology evidence="1">Multi-pass membrane protein</topology>
    </subcellularLocation>
</comment>
<evidence type="ECO:0000313" key="10">
    <source>
        <dbReference type="Proteomes" id="UP000178912"/>
    </source>
</evidence>
<reference evidence="10" key="1">
    <citation type="submission" date="2016-03" db="EMBL/GenBank/DDBJ databases">
        <authorList>
            <person name="Guldener U."/>
        </authorList>
    </citation>
    <scope>NUCLEOTIDE SEQUENCE [LARGE SCALE GENOMIC DNA]</scope>
    <source>
        <strain evidence="10">04CH-RAC-A.6.1</strain>
    </source>
</reference>
<dbReference type="Proteomes" id="UP000178912">
    <property type="component" value="Unassembled WGS sequence"/>
</dbReference>
<dbReference type="InterPro" id="IPR049326">
    <property type="entry name" value="Rhodopsin_dom_fungi"/>
</dbReference>
<dbReference type="Pfam" id="PF20684">
    <property type="entry name" value="Fung_rhodopsin"/>
    <property type="match status" value="1"/>
</dbReference>
<feature type="transmembrane region" description="Helical" evidence="7">
    <location>
        <begin position="33"/>
        <end position="53"/>
    </location>
</feature>
<keyword evidence="2 7" id="KW-0812">Transmembrane</keyword>
<evidence type="ECO:0000256" key="5">
    <source>
        <dbReference type="ARBA" id="ARBA00038359"/>
    </source>
</evidence>
<dbReference type="PANTHER" id="PTHR33048:SF47">
    <property type="entry name" value="INTEGRAL MEMBRANE PROTEIN-RELATED"/>
    <property type="match status" value="1"/>
</dbReference>
<keyword evidence="10" id="KW-1185">Reference proteome</keyword>
<dbReference type="OrthoDB" id="444631at2759"/>
<evidence type="ECO:0000256" key="4">
    <source>
        <dbReference type="ARBA" id="ARBA00023136"/>
    </source>
</evidence>
<evidence type="ECO:0000313" key="9">
    <source>
        <dbReference type="EMBL" id="CZS97063.1"/>
    </source>
</evidence>
<proteinExistence type="inferred from homology"/>
<evidence type="ECO:0000256" key="1">
    <source>
        <dbReference type="ARBA" id="ARBA00004141"/>
    </source>
</evidence>
<dbReference type="GO" id="GO:0016020">
    <property type="term" value="C:membrane"/>
    <property type="evidence" value="ECO:0007669"/>
    <property type="project" value="UniProtKB-SubCell"/>
</dbReference>
<evidence type="ECO:0000256" key="3">
    <source>
        <dbReference type="ARBA" id="ARBA00022989"/>
    </source>
</evidence>
<keyword evidence="4 7" id="KW-0472">Membrane</keyword>
<feature type="transmembrane region" description="Helical" evidence="7">
    <location>
        <begin position="181"/>
        <end position="205"/>
    </location>
</feature>
<feature type="transmembrane region" description="Helical" evidence="7">
    <location>
        <begin position="145"/>
        <end position="169"/>
    </location>
</feature>
<dbReference type="EMBL" id="FJUX01000029">
    <property type="protein sequence ID" value="CZS97063.1"/>
    <property type="molecule type" value="Genomic_DNA"/>
</dbReference>
<organism evidence="9 10">
    <name type="scientific">Rhynchosporium agropyri</name>
    <dbReference type="NCBI Taxonomy" id="914238"/>
    <lineage>
        <taxon>Eukaryota</taxon>
        <taxon>Fungi</taxon>
        <taxon>Dikarya</taxon>
        <taxon>Ascomycota</taxon>
        <taxon>Pezizomycotina</taxon>
        <taxon>Leotiomycetes</taxon>
        <taxon>Helotiales</taxon>
        <taxon>Ploettnerulaceae</taxon>
        <taxon>Rhynchosporium</taxon>
    </lineage>
</organism>
<evidence type="ECO:0000259" key="8">
    <source>
        <dbReference type="Pfam" id="PF20684"/>
    </source>
</evidence>
<sequence length="378" mass="40968">MISTTDYSQIPAHDPPQDITANFINPDTIACSLLEVSLPLSFISTVLVALRIYTRLKLVKSPGWDDLFIGLGLQSITSALLCTKISILIKLLRFNAAPIPSTIFRITVFSVMAFTALFSLASAAITSSGCSPSIEIPRCVINPTFAYVYGACNILSSWAIFGLGIVVCLRRRVLGKGSGNAKRWCMGFVIAVGFFVCVTSIARFVDGIPYIRSENITRFEVSISRWCEIELTSALIFASLLALSPLLTAILPTYFPPQQLPTTSSLDTESSTPSHSPSPTCKISKSASSTLTPQPSTSTLTLSSLSHASSRRDVPLSESEKRLSANVGGIALGERRVLGGSVGRKSPVLMTVEYAVRYEACLLARRHDMEVWEWKSQG</sequence>
<comment type="similarity">
    <text evidence="5">Belongs to the SAT4 family.</text>
</comment>
<evidence type="ECO:0000256" key="6">
    <source>
        <dbReference type="SAM" id="MobiDB-lite"/>
    </source>
</evidence>
<accession>A0A1E1KG80</accession>
<protein>
    <recommendedName>
        <fullName evidence="8">Rhodopsin domain-containing protein</fullName>
    </recommendedName>
</protein>
<gene>
    <name evidence="9" type="ORF">RAG0_06164</name>
</gene>
<dbReference type="InterPro" id="IPR052337">
    <property type="entry name" value="SAT4-like"/>
</dbReference>
<feature type="transmembrane region" description="Helical" evidence="7">
    <location>
        <begin position="103"/>
        <end position="125"/>
    </location>
</feature>
<feature type="transmembrane region" description="Helical" evidence="7">
    <location>
        <begin position="68"/>
        <end position="91"/>
    </location>
</feature>
<feature type="domain" description="Rhodopsin" evidence="8">
    <location>
        <begin position="79"/>
        <end position="248"/>
    </location>
</feature>
<name>A0A1E1KG80_9HELO</name>
<evidence type="ECO:0000256" key="7">
    <source>
        <dbReference type="SAM" id="Phobius"/>
    </source>
</evidence>
<feature type="region of interest" description="Disordered" evidence="6">
    <location>
        <begin position="261"/>
        <end position="306"/>
    </location>
</feature>
<dbReference type="AlphaFoldDB" id="A0A1E1KG80"/>
<feature type="compositionally biased region" description="Low complexity" evidence="6">
    <location>
        <begin position="268"/>
        <end position="306"/>
    </location>
</feature>
<keyword evidence="3 7" id="KW-1133">Transmembrane helix</keyword>
<dbReference type="PANTHER" id="PTHR33048">
    <property type="entry name" value="PTH11-LIKE INTEGRAL MEMBRANE PROTEIN (AFU_ORTHOLOGUE AFUA_5G11245)"/>
    <property type="match status" value="1"/>
</dbReference>
<evidence type="ECO:0000256" key="2">
    <source>
        <dbReference type="ARBA" id="ARBA00022692"/>
    </source>
</evidence>